<name>A0ABN7BFU1_9HEMI</name>
<reference evidence="1 2" key="1">
    <citation type="submission" date="2023-09" db="EMBL/GenBank/DDBJ databases">
        <title>Nesidiocoris tenuis whole genome shotgun sequence.</title>
        <authorList>
            <person name="Shibata T."/>
            <person name="Shimoda M."/>
            <person name="Kobayashi T."/>
            <person name="Uehara T."/>
        </authorList>
    </citation>
    <scope>NUCLEOTIDE SEQUENCE [LARGE SCALE GENOMIC DNA]</scope>
    <source>
        <strain evidence="1 2">Japan</strain>
    </source>
</reference>
<dbReference type="EMBL" id="AP028923">
    <property type="protein sequence ID" value="BET03236.1"/>
    <property type="molecule type" value="Genomic_DNA"/>
</dbReference>
<organism evidence="1 2">
    <name type="scientific">Nesidiocoris tenuis</name>
    <dbReference type="NCBI Taxonomy" id="355587"/>
    <lineage>
        <taxon>Eukaryota</taxon>
        <taxon>Metazoa</taxon>
        <taxon>Ecdysozoa</taxon>
        <taxon>Arthropoda</taxon>
        <taxon>Hexapoda</taxon>
        <taxon>Insecta</taxon>
        <taxon>Pterygota</taxon>
        <taxon>Neoptera</taxon>
        <taxon>Paraneoptera</taxon>
        <taxon>Hemiptera</taxon>
        <taxon>Heteroptera</taxon>
        <taxon>Panheteroptera</taxon>
        <taxon>Cimicomorpha</taxon>
        <taxon>Miridae</taxon>
        <taxon>Dicyphina</taxon>
        <taxon>Nesidiocoris</taxon>
    </lineage>
</organism>
<dbReference type="Proteomes" id="UP001307889">
    <property type="component" value="Chromosome 15"/>
</dbReference>
<protein>
    <submittedName>
        <fullName evidence="1">Uncharacterized protein</fullName>
    </submittedName>
</protein>
<gene>
    <name evidence="1" type="ORF">NTJ_16054</name>
</gene>
<evidence type="ECO:0000313" key="2">
    <source>
        <dbReference type="Proteomes" id="UP001307889"/>
    </source>
</evidence>
<proteinExistence type="predicted"/>
<sequence>MGSERRHLCRGAAWAVEPWEASGVDGFWGGVAGFRGGVAGFRGGVAKPLVAALPSDFSHSDEAILGRGE</sequence>
<evidence type="ECO:0000313" key="1">
    <source>
        <dbReference type="EMBL" id="BET03236.1"/>
    </source>
</evidence>
<accession>A0ABN7BFU1</accession>
<keyword evidence="2" id="KW-1185">Reference proteome</keyword>